<organism evidence="6 7">
    <name type="scientific">Polarella glacialis</name>
    <name type="common">Dinoflagellate</name>
    <dbReference type="NCBI Taxonomy" id="89957"/>
    <lineage>
        <taxon>Eukaryota</taxon>
        <taxon>Sar</taxon>
        <taxon>Alveolata</taxon>
        <taxon>Dinophyceae</taxon>
        <taxon>Suessiales</taxon>
        <taxon>Suessiaceae</taxon>
        <taxon>Polarella</taxon>
    </lineage>
</organism>
<dbReference type="AlphaFoldDB" id="A0A813LBI6"/>
<comment type="caution">
    <text evidence="6">The sequence shown here is derived from an EMBL/GenBank/DDBJ whole genome shotgun (WGS) entry which is preliminary data.</text>
</comment>
<evidence type="ECO:0000256" key="1">
    <source>
        <dbReference type="ARBA" id="ARBA00008848"/>
    </source>
</evidence>
<dbReference type="GO" id="GO:0006892">
    <property type="term" value="P:post-Golgi vesicle-mediated transport"/>
    <property type="evidence" value="ECO:0007669"/>
    <property type="project" value="TreeGrafter"/>
</dbReference>
<feature type="region of interest" description="Disordered" evidence="3">
    <location>
        <begin position="369"/>
        <end position="395"/>
    </location>
</feature>
<accession>A0A813LBI6</accession>
<dbReference type="InterPro" id="IPR002048">
    <property type="entry name" value="EF_hand_dom"/>
</dbReference>
<evidence type="ECO:0000313" key="7">
    <source>
        <dbReference type="Proteomes" id="UP000626109"/>
    </source>
</evidence>
<gene>
    <name evidence="6" type="ORF">PGLA2088_LOCUS41483</name>
</gene>
<dbReference type="InterPro" id="IPR006599">
    <property type="entry name" value="CARP_motif"/>
</dbReference>
<dbReference type="InterPro" id="IPR016098">
    <property type="entry name" value="CAP/MinC_C"/>
</dbReference>
<dbReference type="SUPFAM" id="SSF47473">
    <property type="entry name" value="EF-hand"/>
    <property type="match status" value="1"/>
</dbReference>
<dbReference type="GO" id="GO:0000166">
    <property type="term" value="F:nucleotide binding"/>
    <property type="evidence" value="ECO:0007669"/>
    <property type="project" value="UniProtKB-KW"/>
</dbReference>
<dbReference type="InterPro" id="IPR011992">
    <property type="entry name" value="EF-hand-dom_pair"/>
</dbReference>
<evidence type="ECO:0000256" key="3">
    <source>
        <dbReference type="SAM" id="MobiDB-lite"/>
    </source>
</evidence>
<dbReference type="PANTHER" id="PTHR15440">
    <property type="entry name" value="XRP2 PROTEIN"/>
    <property type="match status" value="1"/>
</dbReference>
<dbReference type="PROSITE" id="PS50222">
    <property type="entry name" value="EF_HAND_2"/>
    <property type="match status" value="1"/>
</dbReference>
<feature type="domain" description="EF-hand" evidence="4">
    <location>
        <begin position="110"/>
        <end position="145"/>
    </location>
</feature>
<evidence type="ECO:0000259" key="4">
    <source>
        <dbReference type="PROSITE" id="PS50222"/>
    </source>
</evidence>
<keyword evidence="2" id="KW-0547">Nucleotide-binding</keyword>
<comment type="similarity">
    <text evidence="1">Belongs to the TBCC family.</text>
</comment>
<dbReference type="GO" id="GO:0005509">
    <property type="term" value="F:calcium ion binding"/>
    <property type="evidence" value="ECO:0007669"/>
    <property type="project" value="InterPro"/>
</dbReference>
<protein>
    <recommendedName>
        <fullName evidence="8">Calmodulin</fullName>
    </recommendedName>
</protein>
<evidence type="ECO:0000256" key="2">
    <source>
        <dbReference type="ARBA" id="ARBA00022741"/>
    </source>
</evidence>
<evidence type="ECO:0000313" key="6">
    <source>
        <dbReference type="EMBL" id="CAE8720707.1"/>
    </source>
</evidence>
<dbReference type="SMART" id="SM00673">
    <property type="entry name" value="CARP"/>
    <property type="match status" value="2"/>
</dbReference>
<dbReference type="GO" id="GO:0005096">
    <property type="term" value="F:GTPase activator activity"/>
    <property type="evidence" value="ECO:0007669"/>
    <property type="project" value="InterPro"/>
</dbReference>
<name>A0A813LBI6_POLGL</name>
<feature type="domain" description="C-CAP/cofactor C-like" evidence="5">
    <location>
        <begin position="155"/>
        <end position="320"/>
    </location>
</feature>
<evidence type="ECO:0000259" key="5">
    <source>
        <dbReference type="PROSITE" id="PS51329"/>
    </source>
</evidence>
<feature type="compositionally biased region" description="Low complexity" evidence="3">
    <location>
        <begin position="371"/>
        <end position="381"/>
    </location>
</feature>
<dbReference type="EMBL" id="CAJNNW010033855">
    <property type="protein sequence ID" value="CAE8720707.1"/>
    <property type="molecule type" value="Genomic_DNA"/>
</dbReference>
<dbReference type="PROSITE" id="PS51329">
    <property type="entry name" value="C_CAP_COFACTOR_C"/>
    <property type="match status" value="1"/>
</dbReference>
<dbReference type="Pfam" id="PF07986">
    <property type="entry name" value="TBCC"/>
    <property type="match status" value="1"/>
</dbReference>
<dbReference type="InterPro" id="IPR012945">
    <property type="entry name" value="Tubulin-bd_cofactor_C_dom"/>
</dbReference>
<reference evidence="6" key="1">
    <citation type="submission" date="2021-02" db="EMBL/GenBank/DDBJ databases">
        <authorList>
            <person name="Dougan E. K."/>
            <person name="Rhodes N."/>
            <person name="Thang M."/>
            <person name="Chan C."/>
        </authorList>
    </citation>
    <scope>NUCLEOTIDE SEQUENCE</scope>
</reference>
<dbReference type="Gene3D" id="2.160.20.70">
    <property type="match status" value="1"/>
</dbReference>
<dbReference type="InterPro" id="IPR017901">
    <property type="entry name" value="C-CAP_CF_C-like"/>
</dbReference>
<proteinExistence type="inferred from homology"/>
<dbReference type="InterPro" id="IPR039093">
    <property type="entry name" value="XRP2"/>
</dbReference>
<dbReference type="Proteomes" id="UP000626109">
    <property type="component" value="Unassembled WGS sequence"/>
</dbReference>
<dbReference type="GO" id="GO:1990075">
    <property type="term" value="C:periciliary membrane compartment"/>
    <property type="evidence" value="ECO:0007669"/>
    <property type="project" value="TreeGrafter"/>
</dbReference>
<evidence type="ECO:0008006" key="8">
    <source>
        <dbReference type="Google" id="ProtNLM"/>
    </source>
</evidence>
<feature type="non-terminal residue" evidence="6">
    <location>
        <position position="1"/>
    </location>
</feature>
<sequence>DIQCRAEEIVCKRFGLNFERGCILLEYEVPSQYLLAHHVIEVDLQQGGPSDDLSDAGRLKQMHGPWLAAVCPEQLSRLIGRLRAARVTPERPRRQRVQGLPPVARASKRSKVEEVQKIFDEIDVEGCGRLSMADLESYMCDYLGFGRAEASSFFKRYSTSQDQPGVAFDRFKEGYAELNPFMMMQRKQEVLLRKPGSLGGQQVNLDGLEDCEVYVCDPTAQFFIDFCKGCAVLLAPCESSVFVRDCEDCTFWIAAQQLRTNNCHRCTFYLYSKTEPIVETSTDLSFAPWSAKFPKCSQQFSQTKFDPQRNFWTAVFDFSGDKTKSNWRIQPFDEVVELCVELDNESPSDILPPDSPLVSVAHATLCEPPLSSGESSGESVSAIPQTRPQIPPSPRGAFTKVKKCFVQDKSVSRPIGAKHLLATSKRLDLRTGTWLGLLKSVNTGAYTDNVATRLRLLLVQQAKLRSPGRNAPQLSQEALDTLSGRLKEDPVLAEALGSVSALRIWHKLEKLPLDSPKLLDVAPLDSQERWIIEALKAGYYSDVEELVNKSAVTAAVKEASDKMKALREAVDSAAFSAAQGVQVAGAGGALSQVEKTSAEAAAALQALAKARESAQVVASDPLAWRNKLGELQATHASEPAVASELKRLSGGQ</sequence>
<dbReference type="PANTHER" id="PTHR15440:SF0">
    <property type="entry name" value="PROTEIN XRP2"/>
    <property type="match status" value="1"/>
</dbReference>
<dbReference type="GO" id="GO:0005929">
    <property type="term" value="C:cilium"/>
    <property type="evidence" value="ECO:0007669"/>
    <property type="project" value="TreeGrafter"/>
</dbReference>